<dbReference type="KEGG" id="csg:Cylst_0078"/>
<dbReference type="HOGENOM" id="CLU_2648441_0_0_3"/>
<dbReference type="STRING" id="56107.Cylst_0078"/>
<dbReference type="Proteomes" id="UP000010475">
    <property type="component" value="Chromosome"/>
</dbReference>
<dbReference type="AlphaFoldDB" id="K9WRP8"/>
<evidence type="ECO:0000313" key="2">
    <source>
        <dbReference type="EMBL" id="AFZ22459.1"/>
    </source>
</evidence>
<evidence type="ECO:0000313" key="3">
    <source>
        <dbReference type="Proteomes" id="UP000010475"/>
    </source>
</evidence>
<feature type="compositionally biased region" description="Basic and acidic residues" evidence="1">
    <location>
        <begin position="9"/>
        <end position="22"/>
    </location>
</feature>
<gene>
    <name evidence="2" type="ORF">Cylst_0078</name>
</gene>
<sequence length="76" mass="8921">MHKQNATPKPERDDNPPNREEATVSELMTTEETTMPPIPEQMSVERRQYLEERLAEQFSEGEDIEDDDDLSLYLPR</sequence>
<evidence type="ECO:0000256" key="1">
    <source>
        <dbReference type="SAM" id="MobiDB-lite"/>
    </source>
</evidence>
<name>K9WRP8_9NOST</name>
<accession>K9WRP8</accession>
<feature type="region of interest" description="Disordered" evidence="1">
    <location>
        <begin position="55"/>
        <end position="76"/>
    </location>
</feature>
<proteinExistence type="predicted"/>
<dbReference type="EMBL" id="CP003642">
    <property type="protein sequence ID" value="AFZ22459.1"/>
    <property type="molecule type" value="Genomic_DNA"/>
</dbReference>
<keyword evidence="3" id="KW-1185">Reference proteome</keyword>
<organism evidence="2 3">
    <name type="scientific">Cylindrospermum stagnale PCC 7417</name>
    <dbReference type="NCBI Taxonomy" id="56107"/>
    <lineage>
        <taxon>Bacteria</taxon>
        <taxon>Bacillati</taxon>
        <taxon>Cyanobacteriota</taxon>
        <taxon>Cyanophyceae</taxon>
        <taxon>Nostocales</taxon>
        <taxon>Nostocaceae</taxon>
        <taxon>Cylindrospermum</taxon>
    </lineage>
</organism>
<reference evidence="2 3" key="1">
    <citation type="submission" date="2012-06" db="EMBL/GenBank/DDBJ databases">
        <title>Finished chromosome of genome of Cylindrospermum stagnale PCC 7417.</title>
        <authorList>
            <consortium name="US DOE Joint Genome Institute"/>
            <person name="Gugger M."/>
            <person name="Coursin T."/>
            <person name="Rippka R."/>
            <person name="Tandeau De Marsac N."/>
            <person name="Huntemann M."/>
            <person name="Wei C.-L."/>
            <person name="Han J."/>
            <person name="Detter J.C."/>
            <person name="Han C."/>
            <person name="Tapia R."/>
            <person name="Chen A."/>
            <person name="Kyrpides N."/>
            <person name="Mavromatis K."/>
            <person name="Markowitz V."/>
            <person name="Szeto E."/>
            <person name="Ivanova N."/>
            <person name="Pagani I."/>
            <person name="Pati A."/>
            <person name="Goodwin L."/>
            <person name="Nordberg H.P."/>
            <person name="Cantor M.N."/>
            <person name="Hua S.X."/>
            <person name="Woyke T."/>
            <person name="Kerfeld C.A."/>
        </authorList>
    </citation>
    <scope>NUCLEOTIDE SEQUENCE [LARGE SCALE GENOMIC DNA]</scope>
    <source>
        <strain evidence="2 3">PCC 7417</strain>
    </source>
</reference>
<feature type="compositionally biased region" description="Acidic residues" evidence="1">
    <location>
        <begin position="59"/>
        <end position="70"/>
    </location>
</feature>
<protein>
    <submittedName>
        <fullName evidence="2">Uncharacterized protein</fullName>
    </submittedName>
</protein>
<feature type="region of interest" description="Disordered" evidence="1">
    <location>
        <begin position="1"/>
        <end position="41"/>
    </location>
</feature>
<dbReference type="RefSeq" id="WP_015205718.1">
    <property type="nucleotide sequence ID" value="NC_019757.1"/>
</dbReference>